<dbReference type="Proteomes" id="UP000626109">
    <property type="component" value="Unassembled WGS sequence"/>
</dbReference>
<dbReference type="PANTHER" id="PTHR15934">
    <property type="entry name" value="RNA 2',3'-CYCLIC PHOSPHODIESTERASE"/>
    <property type="match status" value="1"/>
</dbReference>
<keyword evidence="2" id="KW-0175">Coiled coil</keyword>
<feature type="region of interest" description="Disordered" evidence="3">
    <location>
        <begin position="454"/>
        <end position="503"/>
    </location>
</feature>
<feature type="region of interest" description="Disordered" evidence="3">
    <location>
        <begin position="178"/>
        <end position="209"/>
    </location>
</feature>
<dbReference type="Gene3D" id="3.40.850.10">
    <property type="entry name" value="Kinesin motor domain"/>
    <property type="match status" value="1"/>
</dbReference>
<dbReference type="Gene3D" id="3.90.1140.10">
    <property type="entry name" value="Cyclic phosphodiesterase"/>
    <property type="match status" value="1"/>
</dbReference>
<dbReference type="PROSITE" id="PS50067">
    <property type="entry name" value="KINESIN_MOTOR_2"/>
    <property type="match status" value="1"/>
</dbReference>
<feature type="coiled-coil region" evidence="2">
    <location>
        <begin position="37"/>
        <end position="64"/>
    </location>
</feature>
<dbReference type="InterPro" id="IPR001752">
    <property type="entry name" value="Kinesin_motor_dom"/>
</dbReference>
<evidence type="ECO:0000256" key="1">
    <source>
        <dbReference type="PROSITE-ProRule" id="PRU00283"/>
    </source>
</evidence>
<feature type="compositionally biased region" description="Low complexity" evidence="3">
    <location>
        <begin position="75"/>
        <end position="84"/>
    </location>
</feature>
<accession>A0A813KV63</accession>
<dbReference type="SUPFAM" id="SSF52540">
    <property type="entry name" value="P-loop containing nucleoside triphosphate hydrolases"/>
    <property type="match status" value="1"/>
</dbReference>
<dbReference type="PANTHER" id="PTHR15934:SF6">
    <property type="entry name" value="A-KINASE ANCHOR PROTEIN 7 ISOFORM GAMMA"/>
    <property type="match status" value="1"/>
</dbReference>
<dbReference type="GO" id="GO:0007018">
    <property type="term" value="P:microtubule-based movement"/>
    <property type="evidence" value="ECO:0007669"/>
    <property type="project" value="InterPro"/>
</dbReference>
<evidence type="ECO:0000313" key="6">
    <source>
        <dbReference type="Proteomes" id="UP000626109"/>
    </source>
</evidence>
<sequence>TVIVACASPSALCFGETLSTLKFAARAKHIRCSAVMNEEYSGTVESLMLEVKSLRQQLDLLSSRGLLPGASGVNSASSPDAASSLDRRQGAGGASGLHSMSGPGTLGRPCEDEEEAVLLEDFLETADLRRLYGPRRVRRLEILLAAALEKERRCELRRHKLEKFTQCAMLGEGERQLQGSYGGSSSSSGGSSICPKWQRLPGPSQRDRRGPTHFVAIRIVSREILRCLQQLQQWFVAKDPLFERCLVPLKRLHTALLLTSIEDSRLNEARVACAEAARSIRAFLGGQEVRLVVSGIGTFGGVLFARVRTEPPELLEAMHHLLSSSFRRHGFPVVDETGQAWLQGSEAPRQFGAHACFLKVSRAIVHARSDCEKRALRGLQVSEGDLSACRKTFLGAQSCIDFELLAMTGSASDGYYPRMQVEGLPRAKRGAAEHGAADGGNEEDLAEALEAAWAAQPGPDSEQDDRSCGGPEKSRRVSFASDPAAASPNRASSSAQLTSVQPPLPQRPVASCLSLLGADVWPNLTVGDLVRLAAASRDGLALVRSAVRRAKVVLFSVGQSSSSSWEGSCSDWDRRGSDDGDWPVELRCVEVFLSQTGGPEVFAELGFAEDAQEELFGSGLEGLQAAVRQALPACLRAGLEVEVEAVRNICSMSPSVFQTIRAAQPRIVGIEGLAASETLDWISCARHLTSARVLVHAWTDSDVDDAAFFANLLEALPPLVQGLDFQNLGCPLTDFPVALLPEACVAFGTLVLQRDVNGCSARGSMCFGDFVTTFPRFPRHVTIVRASLGTEGHWAFSAQAIADVFRAKFPGLLVLQLELSLRHSAATNDVPFVDLARALVEAGVRVEVTNIRCRAVQYEFLRATS</sequence>
<dbReference type="InterPro" id="IPR009097">
    <property type="entry name" value="Cyclic_Pdiesterase"/>
</dbReference>
<dbReference type="GO" id="GO:0034237">
    <property type="term" value="F:protein kinase A regulatory subunit binding"/>
    <property type="evidence" value="ECO:0007669"/>
    <property type="project" value="TreeGrafter"/>
</dbReference>
<dbReference type="InterPro" id="IPR019510">
    <property type="entry name" value="AKAP7-like_phosphoesterase"/>
</dbReference>
<organism evidence="5 6">
    <name type="scientific">Polarella glacialis</name>
    <name type="common">Dinoflagellate</name>
    <dbReference type="NCBI Taxonomy" id="89957"/>
    <lineage>
        <taxon>Eukaryota</taxon>
        <taxon>Sar</taxon>
        <taxon>Alveolata</taxon>
        <taxon>Dinophyceae</taxon>
        <taxon>Suessiales</taxon>
        <taxon>Suessiaceae</taxon>
        <taxon>Polarella</taxon>
    </lineage>
</organism>
<feature type="non-terminal residue" evidence="5">
    <location>
        <position position="865"/>
    </location>
</feature>
<feature type="compositionally biased region" description="Basic and acidic residues" evidence="3">
    <location>
        <begin position="464"/>
        <end position="475"/>
    </location>
</feature>
<gene>
    <name evidence="5" type="ORF">PGLA2088_LOCUS39171</name>
</gene>
<feature type="non-terminal residue" evidence="5">
    <location>
        <position position="1"/>
    </location>
</feature>
<feature type="domain" description="Kinesin motor" evidence="4">
    <location>
        <begin position="1"/>
        <end position="30"/>
    </location>
</feature>
<evidence type="ECO:0000256" key="3">
    <source>
        <dbReference type="SAM" id="MobiDB-lite"/>
    </source>
</evidence>
<dbReference type="GO" id="GO:0005524">
    <property type="term" value="F:ATP binding"/>
    <property type="evidence" value="ECO:0007669"/>
    <property type="project" value="InterPro"/>
</dbReference>
<dbReference type="EMBL" id="CAJNNW010033019">
    <property type="protein sequence ID" value="CAE8716693.1"/>
    <property type="molecule type" value="Genomic_DNA"/>
</dbReference>
<feature type="region of interest" description="Disordered" evidence="3">
    <location>
        <begin position="71"/>
        <end position="109"/>
    </location>
</feature>
<protein>
    <recommendedName>
        <fullName evidence="4">Kinesin motor domain-containing protein</fullName>
    </recommendedName>
</protein>
<comment type="similarity">
    <text evidence="1">Belongs to the TRAFAC class myosin-kinesin ATPase superfamily. Kinesin family.</text>
</comment>
<comment type="caution">
    <text evidence="5">The sequence shown here is derived from an EMBL/GenBank/DDBJ whole genome shotgun (WGS) entry which is preliminary data.</text>
</comment>
<name>A0A813KV63_POLGL</name>
<evidence type="ECO:0000256" key="2">
    <source>
        <dbReference type="SAM" id="Coils"/>
    </source>
</evidence>
<comment type="caution">
    <text evidence="1">Lacks conserved residue(s) required for the propagation of feature annotation.</text>
</comment>
<dbReference type="InterPro" id="IPR027417">
    <property type="entry name" value="P-loop_NTPase"/>
</dbReference>
<dbReference type="InterPro" id="IPR036961">
    <property type="entry name" value="Kinesin_motor_dom_sf"/>
</dbReference>
<proteinExistence type="inferred from homology"/>
<dbReference type="Pfam" id="PF10469">
    <property type="entry name" value="AKAP7_NLS"/>
    <property type="match status" value="1"/>
</dbReference>
<feature type="compositionally biased region" description="Low complexity" evidence="3">
    <location>
        <begin position="480"/>
        <end position="495"/>
    </location>
</feature>
<evidence type="ECO:0000313" key="5">
    <source>
        <dbReference type="EMBL" id="CAE8716693.1"/>
    </source>
</evidence>
<evidence type="ECO:0000259" key="4">
    <source>
        <dbReference type="PROSITE" id="PS50067"/>
    </source>
</evidence>
<dbReference type="GO" id="GO:0005829">
    <property type="term" value="C:cytosol"/>
    <property type="evidence" value="ECO:0007669"/>
    <property type="project" value="TreeGrafter"/>
</dbReference>
<dbReference type="InterPro" id="IPR052641">
    <property type="entry name" value="AKAP7_isoform_gamma"/>
</dbReference>
<feature type="compositionally biased region" description="Low complexity" evidence="3">
    <location>
        <begin position="183"/>
        <end position="192"/>
    </location>
</feature>
<dbReference type="GO" id="GO:0008017">
    <property type="term" value="F:microtubule binding"/>
    <property type="evidence" value="ECO:0007669"/>
    <property type="project" value="InterPro"/>
</dbReference>
<dbReference type="GO" id="GO:0010738">
    <property type="term" value="P:regulation of protein kinase A signaling"/>
    <property type="evidence" value="ECO:0007669"/>
    <property type="project" value="TreeGrafter"/>
</dbReference>
<dbReference type="GO" id="GO:0003777">
    <property type="term" value="F:microtubule motor activity"/>
    <property type="evidence" value="ECO:0007669"/>
    <property type="project" value="InterPro"/>
</dbReference>
<dbReference type="AlphaFoldDB" id="A0A813KV63"/>
<dbReference type="SUPFAM" id="SSF55144">
    <property type="entry name" value="LigT-like"/>
    <property type="match status" value="1"/>
</dbReference>
<reference evidence="5" key="1">
    <citation type="submission" date="2021-02" db="EMBL/GenBank/DDBJ databases">
        <authorList>
            <person name="Dougan E. K."/>
            <person name="Rhodes N."/>
            <person name="Thang M."/>
            <person name="Chan C."/>
        </authorList>
    </citation>
    <scope>NUCLEOTIDE SEQUENCE</scope>
</reference>